<feature type="transmembrane region" description="Helical" evidence="1">
    <location>
        <begin position="144"/>
        <end position="164"/>
    </location>
</feature>
<sequence length="203" mass="20400">MTGVTAILGALLFGAAILWQAIVDLGEGGDEILIDIRTVVATISGGTLVAAMALLCVAALGTALAYPTATDRYWQFGVLSTVGGFALSVVAALVQLVFVAVAPSLVPAVGIVFGLGGLGTILGALPMGIGLWRIADDPMMKGAAFNLAAAGPSVGNGAIFYGVFAPLGAAMFIGPPVVAWLLVGAYFLFRTSNTDVSDTPDVA</sequence>
<evidence type="ECO:0000313" key="2">
    <source>
        <dbReference type="EMBL" id="EJN60084.1"/>
    </source>
</evidence>
<comment type="caution">
    <text evidence="2">The sequence shown here is derived from an EMBL/GenBank/DDBJ whole genome shotgun (WGS) entry which is preliminary data.</text>
</comment>
<keyword evidence="1" id="KW-1133">Transmembrane helix</keyword>
<reference evidence="2 3" key="1">
    <citation type="journal article" date="2012" name="J. Bacteriol.">
        <title>Draft Genome Sequence of the Extremely Halophilic Archaeon Halogranum salarium B-1T.</title>
        <authorList>
            <person name="Kim K.K."/>
            <person name="Lee K.C."/>
            <person name="Lee J.S."/>
        </authorList>
    </citation>
    <scope>NUCLEOTIDE SEQUENCE [LARGE SCALE GENOMIC DNA]</scope>
    <source>
        <strain evidence="2 3">B-1</strain>
    </source>
</reference>
<accession>J3JGF6</accession>
<dbReference type="EMBL" id="ALJD01000003">
    <property type="protein sequence ID" value="EJN60084.1"/>
    <property type="molecule type" value="Genomic_DNA"/>
</dbReference>
<gene>
    <name evidence="2" type="ORF">HSB1_06870</name>
</gene>
<feature type="transmembrane region" description="Helical" evidence="1">
    <location>
        <begin position="108"/>
        <end position="132"/>
    </location>
</feature>
<proteinExistence type="predicted"/>
<protein>
    <submittedName>
        <fullName evidence="2">Uncharacterized protein</fullName>
    </submittedName>
</protein>
<feature type="transmembrane region" description="Helical" evidence="1">
    <location>
        <begin position="36"/>
        <end position="66"/>
    </location>
</feature>
<evidence type="ECO:0000256" key="1">
    <source>
        <dbReference type="SAM" id="Phobius"/>
    </source>
</evidence>
<organism evidence="2 3">
    <name type="scientific">Halogranum salarium B-1</name>
    <dbReference type="NCBI Taxonomy" id="1210908"/>
    <lineage>
        <taxon>Archaea</taxon>
        <taxon>Methanobacteriati</taxon>
        <taxon>Methanobacteriota</taxon>
        <taxon>Stenosarchaea group</taxon>
        <taxon>Halobacteria</taxon>
        <taxon>Halobacteriales</taxon>
        <taxon>Haloferacaceae</taxon>
    </lineage>
</organism>
<evidence type="ECO:0000313" key="3">
    <source>
        <dbReference type="Proteomes" id="UP000007813"/>
    </source>
</evidence>
<name>J3JGF6_9EURY</name>
<keyword evidence="1" id="KW-0472">Membrane</keyword>
<dbReference type="Proteomes" id="UP000007813">
    <property type="component" value="Unassembled WGS sequence"/>
</dbReference>
<feature type="transmembrane region" description="Helical" evidence="1">
    <location>
        <begin position="78"/>
        <end position="102"/>
    </location>
</feature>
<keyword evidence="1" id="KW-0812">Transmembrane</keyword>
<dbReference type="AlphaFoldDB" id="J3JGF6"/>
<feature type="transmembrane region" description="Helical" evidence="1">
    <location>
        <begin position="170"/>
        <end position="189"/>
    </location>
</feature>